<evidence type="ECO:0000313" key="2">
    <source>
        <dbReference type="EMBL" id="KAJ1179705.1"/>
    </source>
</evidence>
<comment type="caution">
    <text evidence="2">The sequence shown here is derived from an EMBL/GenBank/DDBJ whole genome shotgun (WGS) entry which is preliminary data.</text>
</comment>
<dbReference type="AlphaFoldDB" id="A0AAV7TTF9"/>
<feature type="compositionally biased region" description="Basic and acidic residues" evidence="1">
    <location>
        <begin position="74"/>
        <end position="85"/>
    </location>
</feature>
<proteinExistence type="predicted"/>
<feature type="region of interest" description="Disordered" evidence="1">
    <location>
        <begin position="1"/>
        <end position="85"/>
    </location>
</feature>
<dbReference type="EMBL" id="JANPWB010000006">
    <property type="protein sequence ID" value="KAJ1179705.1"/>
    <property type="molecule type" value="Genomic_DNA"/>
</dbReference>
<reference evidence="2" key="1">
    <citation type="journal article" date="2022" name="bioRxiv">
        <title>Sequencing and chromosome-scale assembly of the giantPleurodeles waltlgenome.</title>
        <authorList>
            <person name="Brown T."/>
            <person name="Elewa A."/>
            <person name="Iarovenko S."/>
            <person name="Subramanian E."/>
            <person name="Araus A.J."/>
            <person name="Petzold A."/>
            <person name="Susuki M."/>
            <person name="Suzuki K.-i.T."/>
            <person name="Hayashi T."/>
            <person name="Toyoda A."/>
            <person name="Oliveira C."/>
            <person name="Osipova E."/>
            <person name="Leigh N.D."/>
            <person name="Simon A."/>
            <person name="Yun M.H."/>
        </authorList>
    </citation>
    <scope>NUCLEOTIDE SEQUENCE</scope>
    <source>
        <strain evidence="2">20211129_DDA</strain>
        <tissue evidence="2">Liver</tissue>
    </source>
</reference>
<sequence>MRLKDLPSLPEEIAIWSGEERRKTTDGTKEEDENDRSLPGVSSRSLGCADPTALSTDCRQKENSRKPVVPFGDEGDRLRGARREYPPRFRRSVAEAGTWGLPEQG</sequence>
<accession>A0AAV7TTF9</accession>
<keyword evidence="3" id="KW-1185">Reference proteome</keyword>
<feature type="compositionally biased region" description="Basic and acidic residues" evidence="1">
    <location>
        <begin position="18"/>
        <end position="28"/>
    </location>
</feature>
<protein>
    <submittedName>
        <fullName evidence="2">Uncharacterized protein</fullName>
    </submittedName>
</protein>
<evidence type="ECO:0000256" key="1">
    <source>
        <dbReference type="SAM" id="MobiDB-lite"/>
    </source>
</evidence>
<name>A0AAV7TTF9_PLEWA</name>
<evidence type="ECO:0000313" key="3">
    <source>
        <dbReference type="Proteomes" id="UP001066276"/>
    </source>
</evidence>
<organism evidence="2 3">
    <name type="scientific">Pleurodeles waltl</name>
    <name type="common">Iberian ribbed newt</name>
    <dbReference type="NCBI Taxonomy" id="8319"/>
    <lineage>
        <taxon>Eukaryota</taxon>
        <taxon>Metazoa</taxon>
        <taxon>Chordata</taxon>
        <taxon>Craniata</taxon>
        <taxon>Vertebrata</taxon>
        <taxon>Euteleostomi</taxon>
        <taxon>Amphibia</taxon>
        <taxon>Batrachia</taxon>
        <taxon>Caudata</taxon>
        <taxon>Salamandroidea</taxon>
        <taxon>Salamandridae</taxon>
        <taxon>Pleurodelinae</taxon>
        <taxon>Pleurodeles</taxon>
    </lineage>
</organism>
<dbReference type="Proteomes" id="UP001066276">
    <property type="component" value="Chromosome 3_2"/>
</dbReference>
<gene>
    <name evidence="2" type="ORF">NDU88_004939</name>
</gene>